<dbReference type="AlphaFoldDB" id="A0A7I7WEF5"/>
<dbReference type="PANTHER" id="PTHR48207:SF3">
    <property type="entry name" value="SUCCINATE--HYDROXYMETHYLGLUTARATE COA-TRANSFERASE"/>
    <property type="match status" value="1"/>
</dbReference>
<keyword evidence="1 2" id="KW-0808">Transferase</keyword>
<evidence type="ECO:0000313" key="5">
    <source>
        <dbReference type="Proteomes" id="UP000467379"/>
    </source>
</evidence>
<dbReference type="InterPro" id="IPR044855">
    <property type="entry name" value="CoA-Trfase_III_dom3_sf"/>
</dbReference>
<keyword evidence="2" id="KW-0614">Plasmid</keyword>
<dbReference type="InterPro" id="IPR023606">
    <property type="entry name" value="CoA-Trfase_III_dom_1_sf"/>
</dbReference>
<dbReference type="Proteomes" id="UP000192441">
    <property type="component" value="Unassembled WGS sequence"/>
</dbReference>
<dbReference type="Pfam" id="PF02515">
    <property type="entry name" value="CoA_transf_3"/>
    <property type="match status" value="1"/>
</dbReference>
<dbReference type="OrthoDB" id="9797653at2"/>
<dbReference type="Gene3D" id="3.30.1540.10">
    <property type="entry name" value="formyl-coa transferase, domain 3"/>
    <property type="match status" value="1"/>
</dbReference>
<evidence type="ECO:0000313" key="3">
    <source>
        <dbReference type="EMBL" id="ORA40177.1"/>
    </source>
</evidence>
<gene>
    <name evidence="3" type="ORF">BST20_06285</name>
    <name evidence="2" type="ORF">MBRA_56550</name>
</gene>
<sequence>MTATQNGNAGPLRGLRVLDFSTFLAGPFCTQVLGDLGAEIIKVESPHGDSSRSIPPHFIDGESVYYLSVNRNKKSVVIDLKTSAGRELALSLAGKVDVVVENFGPGARHRLGFDAEAICAAHPRLIWSSITGFGRDGKRAKLPAYDLIVQALSGVMMTTGEPGGPPVRLGIPAGDLVAGLYSCIGILAELADRDRSNGAHIVDVSMFDGLLSMLSYLGAYTLFTGAAPGPQGSAHASIPTYRSFVAGDGQRLVITANTERMWRELCKVLDCADLIEDPRYRSGPDRLTNSATLWPILEEAFRRRPATQWVELCNERDVPAAVVTDVPEALEDARSDSRSMIMRLQCPSGARAEVLGNPVKLAGQFHENSTYPPRLGEHTRQVLHDTLGLTDQELDQLLTEGAIK</sequence>
<organism evidence="3 4">
    <name type="scientific">Mycobacterium branderi</name>
    <dbReference type="NCBI Taxonomy" id="43348"/>
    <lineage>
        <taxon>Bacteria</taxon>
        <taxon>Bacillati</taxon>
        <taxon>Actinomycetota</taxon>
        <taxon>Actinomycetes</taxon>
        <taxon>Mycobacteriales</taxon>
        <taxon>Mycobacteriaceae</taxon>
        <taxon>Mycobacterium</taxon>
    </lineage>
</organism>
<geneLocation type="plasmid" evidence="2 5">
    <name>pJCM12687</name>
</geneLocation>
<dbReference type="InterPro" id="IPR003673">
    <property type="entry name" value="CoA-Trfase_fam_III"/>
</dbReference>
<dbReference type="Gene3D" id="3.40.50.10540">
    <property type="entry name" value="Crotonobetainyl-coa:carnitine coa-transferase, domain 1"/>
    <property type="match status" value="1"/>
</dbReference>
<dbReference type="RefSeq" id="WP_083130558.1">
    <property type="nucleotide sequence ID" value="NZ_AP022607.1"/>
</dbReference>
<dbReference type="Proteomes" id="UP000467379">
    <property type="component" value="Plasmid pJCM12687"/>
</dbReference>
<reference evidence="2" key="3">
    <citation type="submission" date="2020-02" db="EMBL/GenBank/DDBJ databases">
        <authorList>
            <person name="Matsumoto Y."/>
            <person name="Motooka D."/>
            <person name="Nakamura S."/>
        </authorList>
    </citation>
    <scope>NUCLEOTIDE SEQUENCE</scope>
    <source>
        <strain evidence="2">JCM 12687</strain>
        <plasmid evidence="2">pJCM12687</plasmid>
    </source>
</reference>
<reference evidence="2 5" key="2">
    <citation type="journal article" date="2019" name="Emerg. Microbes Infect.">
        <title>Comprehensive subspecies identification of 175 nontuberculous mycobacteria species based on 7547 genomic profiles.</title>
        <authorList>
            <person name="Matsumoto Y."/>
            <person name="Kinjo T."/>
            <person name="Motooka D."/>
            <person name="Nabeya D."/>
            <person name="Jung N."/>
            <person name="Uechi K."/>
            <person name="Horii T."/>
            <person name="Iida T."/>
            <person name="Fujita J."/>
            <person name="Nakamura S."/>
        </authorList>
    </citation>
    <scope>NUCLEOTIDE SEQUENCE [LARGE SCALE GENOMIC DNA]</scope>
    <source>
        <strain evidence="2 5">JCM 12687</strain>
        <plasmid evidence="2">pJCM12687</plasmid>
    </source>
</reference>
<dbReference type="EMBL" id="MVHM01000002">
    <property type="protein sequence ID" value="ORA40177.1"/>
    <property type="molecule type" value="Genomic_DNA"/>
</dbReference>
<evidence type="ECO:0000313" key="2">
    <source>
        <dbReference type="EMBL" id="BBZ15460.1"/>
    </source>
</evidence>
<name>A0A7I7WEF5_9MYCO</name>
<reference evidence="3 4" key="1">
    <citation type="submission" date="2016-12" db="EMBL/GenBank/DDBJ databases">
        <title>The new phylogeny of genus Mycobacterium.</title>
        <authorList>
            <person name="Tortoli E."/>
            <person name="Trovato A."/>
            <person name="Cirillo D.M."/>
        </authorList>
    </citation>
    <scope>NUCLEOTIDE SEQUENCE [LARGE SCALE GENOMIC DNA]</scope>
    <source>
        <strain evidence="3 4">DSM 44624</strain>
    </source>
</reference>
<evidence type="ECO:0000256" key="1">
    <source>
        <dbReference type="ARBA" id="ARBA00022679"/>
    </source>
</evidence>
<dbReference type="GO" id="GO:0008410">
    <property type="term" value="F:CoA-transferase activity"/>
    <property type="evidence" value="ECO:0007669"/>
    <property type="project" value="TreeGrafter"/>
</dbReference>
<protein>
    <submittedName>
        <fullName evidence="3">Carnitine dehydratase</fullName>
    </submittedName>
    <submittedName>
        <fullName evidence="2">CoA transferase</fullName>
    </submittedName>
</protein>
<dbReference type="PANTHER" id="PTHR48207">
    <property type="entry name" value="SUCCINATE--HYDROXYMETHYLGLUTARATE COA-TRANSFERASE"/>
    <property type="match status" value="1"/>
</dbReference>
<dbReference type="SUPFAM" id="SSF89796">
    <property type="entry name" value="CoA-transferase family III (CaiB/BaiF)"/>
    <property type="match status" value="1"/>
</dbReference>
<proteinExistence type="predicted"/>
<dbReference type="InterPro" id="IPR050483">
    <property type="entry name" value="CoA-transferase_III_domain"/>
</dbReference>
<evidence type="ECO:0000313" key="4">
    <source>
        <dbReference type="Proteomes" id="UP000192441"/>
    </source>
</evidence>
<accession>A0A7I7WEF5</accession>
<keyword evidence="5" id="KW-1185">Reference proteome</keyword>
<dbReference type="EMBL" id="AP022607">
    <property type="protein sequence ID" value="BBZ15460.1"/>
    <property type="molecule type" value="Genomic_DNA"/>
</dbReference>